<dbReference type="RefSeq" id="WP_055123223.1">
    <property type="nucleotide sequence ID" value="NZ_LKST01000004.1"/>
</dbReference>
<dbReference type="AlphaFoldDB" id="A0A0Q0YBA2"/>
<dbReference type="Proteomes" id="UP000050517">
    <property type="component" value="Unassembled WGS sequence"/>
</dbReference>
<keyword evidence="3" id="KW-0645">Protease</keyword>
<protein>
    <submittedName>
        <fullName evidence="3">D-alanyl-D-alanine carboxypeptidase DacB</fullName>
        <ecNumber evidence="3">3.4.16.4</ecNumber>
    </submittedName>
</protein>
<dbReference type="PANTHER" id="PTHR30023">
    <property type="entry name" value="D-ALANYL-D-ALANINE CARBOXYPEPTIDASE"/>
    <property type="match status" value="1"/>
</dbReference>
<dbReference type="NCBIfam" id="TIGR00666">
    <property type="entry name" value="PBP4"/>
    <property type="match status" value="1"/>
</dbReference>
<dbReference type="Gene3D" id="3.40.710.10">
    <property type="entry name" value="DD-peptidase/beta-lactamase superfamily"/>
    <property type="match status" value="2"/>
</dbReference>
<dbReference type="SUPFAM" id="SSF56601">
    <property type="entry name" value="beta-lactamase/transpeptidase-like"/>
    <property type="match status" value="1"/>
</dbReference>
<evidence type="ECO:0000256" key="1">
    <source>
        <dbReference type="ARBA" id="ARBA00006096"/>
    </source>
</evidence>
<dbReference type="GO" id="GO:0006508">
    <property type="term" value="P:proteolysis"/>
    <property type="evidence" value="ECO:0007669"/>
    <property type="project" value="InterPro"/>
</dbReference>
<dbReference type="InterPro" id="IPR000667">
    <property type="entry name" value="Peptidase_S13"/>
</dbReference>
<dbReference type="EMBL" id="LKST01000004">
    <property type="protein sequence ID" value="KQB83189.1"/>
    <property type="molecule type" value="Genomic_DNA"/>
</dbReference>
<dbReference type="PATRIC" id="fig|1544416.3.peg.2157"/>
<dbReference type="PANTHER" id="PTHR30023:SF0">
    <property type="entry name" value="PENICILLIN-SENSITIVE CARBOXYPEPTIDASE A"/>
    <property type="match status" value="1"/>
</dbReference>
<comment type="caution">
    <text evidence="3">The sequence shown here is derived from an EMBL/GenBank/DDBJ whole genome shotgun (WGS) entry which is preliminary data.</text>
</comment>
<sequence>MSKKAWIATAAAVAVIVAAVAGTGVAYQEKYAALEHAPAMTIPAPTPLLEPAQATGAVDNAALSQRLAPLAQDEALAEFGVQVTDAVTGETVLAQNATTALRPASSTKVLTAAAAIAALGHDDRITTPVVRGELPNTVVIKAAGDVWLNDARLDDLADQIRAAVPEVTGVFIDTSAWSGETILEGWDPQDIDAGFVAPLEPAMLYGARLGATTGDVPRSHTPARDVAQALAQRLDVTTVGEATAPAQAERVAETASPTLVERISAMMEDSDNVMAEAIGREVALHRGYPADAAGATQATLGALAEHGLSTTGVEIFDNSGLSVRNRITPALLDSILHEAATDSLLRSIVASLPVAGGTGTLAERYGDLPGRGWVRAKTGTLDETSALAGVVTATTGRVYTFAMISNGSDVLAARQAMDTLASAIREG</sequence>
<accession>A0A0Q0YBA2</accession>
<dbReference type="PRINTS" id="PR00922">
    <property type="entry name" value="DADACBPTASE3"/>
</dbReference>
<dbReference type="OrthoDB" id="56883at2"/>
<name>A0A0Q0YBA2_9CORY</name>
<keyword evidence="2 3" id="KW-0378">Hydrolase</keyword>
<keyword evidence="4" id="KW-1185">Reference proteome</keyword>
<dbReference type="GO" id="GO:0009002">
    <property type="term" value="F:serine-type D-Ala-D-Ala carboxypeptidase activity"/>
    <property type="evidence" value="ECO:0007669"/>
    <property type="project" value="UniProtKB-EC"/>
</dbReference>
<comment type="similarity">
    <text evidence="1">Belongs to the peptidase S13 family.</text>
</comment>
<reference evidence="3 4" key="1">
    <citation type="submission" date="2015-10" db="EMBL/GenBank/DDBJ databases">
        <title>Corynebacteirum lowii and Corynebacterium oculi species nova, derived from human clinical disease and and emended description of Corynebacterium mastiditis.</title>
        <authorList>
            <person name="Bernard K."/>
            <person name="Pacheco A.L."/>
            <person name="Mcdougall C."/>
            <person name="Burtx T."/>
            <person name="Weibe D."/>
            <person name="Tyler S."/>
            <person name="Olson A.B."/>
            <person name="Cnockaert M."/>
            <person name="Eguchi H."/>
            <person name="Kuwahara T."/>
            <person name="Nakayama-Imaohji H."/>
            <person name="Boudewijins M."/>
            <person name="Van Hoecke F."/>
            <person name="Bernier A.-M."/>
            <person name="Vandamme P."/>
        </authorList>
    </citation>
    <scope>NUCLEOTIDE SEQUENCE [LARGE SCALE GENOMIC DNA]</scope>
    <source>
        <strain evidence="3 4">NML 130210</strain>
    </source>
</reference>
<dbReference type="STRING" id="1544416.Cocul_02162"/>
<organism evidence="3 4">
    <name type="scientific">Corynebacterium oculi</name>
    <dbReference type="NCBI Taxonomy" id="1544416"/>
    <lineage>
        <taxon>Bacteria</taxon>
        <taxon>Bacillati</taxon>
        <taxon>Actinomycetota</taxon>
        <taxon>Actinomycetes</taxon>
        <taxon>Mycobacteriales</taxon>
        <taxon>Corynebacteriaceae</taxon>
        <taxon>Corynebacterium</taxon>
    </lineage>
</organism>
<dbReference type="EC" id="3.4.16.4" evidence="3"/>
<evidence type="ECO:0000313" key="3">
    <source>
        <dbReference type="EMBL" id="KQB83189.1"/>
    </source>
</evidence>
<dbReference type="InterPro" id="IPR012338">
    <property type="entry name" value="Beta-lactam/transpept-like"/>
</dbReference>
<keyword evidence="3" id="KW-0121">Carboxypeptidase</keyword>
<evidence type="ECO:0000313" key="4">
    <source>
        <dbReference type="Proteomes" id="UP000050517"/>
    </source>
</evidence>
<evidence type="ECO:0000256" key="2">
    <source>
        <dbReference type="ARBA" id="ARBA00022801"/>
    </source>
</evidence>
<proteinExistence type="inferred from homology"/>
<dbReference type="Pfam" id="PF02113">
    <property type="entry name" value="Peptidase_S13"/>
    <property type="match status" value="2"/>
</dbReference>
<dbReference type="GO" id="GO:0000270">
    <property type="term" value="P:peptidoglycan metabolic process"/>
    <property type="evidence" value="ECO:0007669"/>
    <property type="project" value="TreeGrafter"/>
</dbReference>
<gene>
    <name evidence="3" type="primary">dacB</name>
    <name evidence="3" type="ORF">Cocul_02162</name>
</gene>